<evidence type="ECO:0000313" key="2">
    <source>
        <dbReference type="Proteomes" id="UP000006327"/>
    </source>
</evidence>
<dbReference type="PANTHER" id="PTHR33987:SF1">
    <property type="entry name" value="CALCINEURIN-LIKE METALLO-PHOSPHOESTERASE SUPERFAMILY PROTEIN"/>
    <property type="match status" value="1"/>
</dbReference>
<dbReference type="STRING" id="493475.GARC_2752"/>
<dbReference type="RefSeq" id="WP_007620874.1">
    <property type="nucleotide sequence ID" value="NZ_BAEO01000037.1"/>
</dbReference>
<reference evidence="1 2" key="1">
    <citation type="journal article" date="2017" name="Antonie Van Leeuwenhoek">
        <title>Rhizobium rhizosphaerae sp. nov., a novel species isolated from rice rhizosphere.</title>
        <authorList>
            <person name="Zhao J.J."/>
            <person name="Zhang J."/>
            <person name="Zhang R.J."/>
            <person name="Zhang C.W."/>
            <person name="Yin H.Q."/>
            <person name="Zhang X.X."/>
        </authorList>
    </citation>
    <scope>NUCLEOTIDE SEQUENCE [LARGE SCALE GENOMIC DNA]</scope>
    <source>
        <strain evidence="1 2">BSs20135</strain>
    </source>
</reference>
<dbReference type="OrthoDB" id="5841699at2"/>
<dbReference type="SUPFAM" id="SSF56300">
    <property type="entry name" value="Metallo-dependent phosphatases"/>
    <property type="match status" value="1"/>
</dbReference>
<dbReference type="PANTHER" id="PTHR33987">
    <property type="entry name" value="CALCINEURIN-LIKE METALLO-PHOSPHOESTERASE SUPERFAMILY PROTEIN"/>
    <property type="match status" value="1"/>
</dbReference>
<protein>
    <recommendedName>
        <fullName evidence="3">PhoD-like phosphatase metallophosphatase domain-containing protein</fullName>
    </recommendedName>
</protein>
<proteinExistence type="predicted"/>
<dbReference type="Proteomes" id="UP000006327">
    <property type="component" value="Unassembled WGS sequence"/>
</dbReference>
<dbReference type="InterPro" id="IPR029052">
    <property type="entry name" value="Metallo-depent_PP-like"/>
</dbReference>
<name>K6YNG1_9ALTE</name>
<dbReference type="Gene3D" id="3.60.21.70">
    <property type="entry name" value="PhoD-like phosphatase"/>
    <property type="match status" value="1"/>
</dbReference>
<sequence>MNIVDFTTNTSTWSLVIHKVTQTSVVLWAGTLFGTLRKPQLARLIVSLDGNEISREDITLDQWQRPFSRLSQRFYDTRLISGLQAGQSYTVEFYQRLEGKEHEGQNQWQRLRSGTFSTLPSGLPTNKNKAFTVALSSCFYEHRDCGQAARAFKALYERGDESVRPDIKFMVGDQVYLDIGLDSLSPLTNEVRQRVAEDYAKHWQVLGSILARGGTWMLPDDHEFWNDYPFYDGLLPTLFMLKIKKIRNAWKGASRDGVLKVQQSSKVDTFEIGTDLSFCVADLRSYRSKTQFIDKQGFDTMLSWTEGLDKPGVLVIPQVLLAEKNKLERNLLSFKKQYSQLITAMASSGHDIVVMSGDVHFGRIAQVKMGAQGGRLIEVVSSPMSNLTGLNSLASDKAKTTPKHFPDPAVIDIPEFEPQAVQYDKNFNVHTRKGFPLSAYWKERTREHFMTVSFHKNTASVGMSVQAWRIRQQDSERLPVKDFKQAFTMTLK</sequence>
<dbReference type="eggNOG" id="COG3540">
    <property type="taxonomic scope" value="Bacteria"/>
</dbReference>
<dbReference type="AlphaFoldDB" id="K6YNG1"/>
<gene>
    <name evidence="1" type="ORF">GARC_2752</name>
</gene>
<organism evidence="1 2">
    <name type="scientific">Paraglaciecola arctica BSs20135</name>
    <dbReference type="NCBI Taxonomy" id="493475"/>
    <lineage>
        <taxon>Bacteria</taxon>
        <taxon>Pseudomonadati</taxon>
        <taxon>Pseudomonadota</taxon>
        <taxon>Gammaproteobacteria</taxon>
        <taxon>Alteromonadales</taxon>
        <taxon>Alteromonadaceae</taxon>
        <taxon>Paraglaciecola</taxon>
    </lineage>
</organism>
<dbReference type="EMBL" id="BAEO01000037">
    <property type="protein sequence ID" value="GAC19717.1"/>
    <property type="molecule type" value="Genomic_DNA"/>
</dbReference>
<comment type="caution">
    <text evidence="1">The sequence shown here is derived from an EMBL/GenBank/DDBJ whole genome shotgun (WGS) entry which is preliminary data.</text>
</comment>
<dbReference type="InterPro" id="IPR038607">
    <property type="entry name" value="PhoD-like_sf"/>
</dbReference>
<keyword evidence="2" id="KW-1185">Reference proteome</keyword>
<accession>K6YNG1</accession>
<evidence type="ECO:0008006" key="3">
    <source>
        <dbReference type="Google" id="ProtNLM"/>
    </source>
</evidence>
<evidence type="ECO:0000313" key="1">
    <source>
        <dbReference type="EMBL" id="GAC19717.1"/>
    </source>
</evidence>